<dbReference type="Pfam" id="PF14833">
    <property type="entry name" value="NAD_binding_11"/>
    <property type="match status" value="1"/>
</dbReference>
<dbReference type="RefSeq" id="WP_206655335.1">
    <property type="nucleotide sequence ID" value="NZ_CP071182.1"/>
</dbReference>
<feature type="domain" description="3-hydroxyisobutyrate dehydrogenase-like NAD-binding" evidence="6">
    <location>
        <begin position="165"/>
        <end position="283"/>
    </location>
</feature>
<dbReference type="Gene3D" id="3.40.50.720">
    <property type="entry name" value="NAD(P)-binding Rossmann-like Domain"/>
    <property type="match status" value="1"/>
</dbReference>
<dbReference type="EMBL" id="CP071182">
    <property type="protein sequence ID" value="QSO45963.1"/>
    <property type="molecule type" value="Genomic_DNA"/>
</dbReference>
<keyword evidence="2" id="KW-0560">Oxidoreductase</keyword>
<reference evidence="7 8" key="1">
    <citation type="submission" date="2021-02" db="EMBL/GenBank/DDBJ databases">
        <title>Alicyclobacillus curvatus sp. nov. and Alicyclobacillus mengziensis sp. nov., two acidophilic bacteria isolated from acid mine drainage.</title>
        <authorList>
            <person name="Huang Y."/>
        </authorList>
    </citation>
    <scope>NUCLEOTIDE SEQUENCE [LARGE SCALE GENOMIC DNA]</scope>
    <source>
        <strain evidence="7 8">S30H14</strain>
    </source>
</reference>
<feature type="active site" evidence="4">
    <location>
        <position position="171"/>
    </location>
</feature>
<comment type="similarity">
    <text evidence="1">Belongs to the HIBADH-related family.</text>
</comment>
<dbReference type="KEGG" id="afx:JZ786_15655"/>
<feature type="domain" description="6-phosphogluconate dehydrogenase NADP-binding" evidence="5">
    <location>
        <begin position="7"/>
        <end position="162"/>
    </location>
</feature>
<dbReference type="Gene3D" id="1.10.1040.10">
    <property type="entry name" value="N-(1-d-carboxylethyl)-l-norvaline Dehydrogenase, domain 2"/>
    <property type="match status" value="1"/>
</dbReference>
<dbReference type="AlphaFoldDB" id="A0A9X7Z686"/>
<dbReference type="InterPro" id="IPR029154">
    <property type="entry name" value="HIBADH-like_NADP-bd"/>
</dbReference>
<dbReference type="GO" id="GO:0050661">
    <property type="term" value="F:NADP binding"/>
    <property type="evidence" value="ECO:0007669"/>
    <property type="project" value="InterPro"/>
</dbReference>
<evidence type="ECO:0000256" key="1">
    <source>
        <dbReference type="ARBA" id="ARBA00009080"/>
    </source>
</evidence>
<protein>
    <submittedName>
        <fullName evidence="7">NAD(P)-dependent oxidoreductase</fullName>
    </submittedName>
</protein>
<sequence length="293" mass="30793">MTTVEQFAWIGLGTMGAPMVRNASNKGFSITAYNRTKKSVDVGISKTATTVEDAVTGADVVCLMVSDGAAVENVLFGSSAAVKYMKPGSVVVNISTIGVDEAKEFALRLANLGFEWMDAPVSGSVGPASNGTLVFLVGGAEATYRRLEPFFLSMGKTAFHLGPVGSGASMKLLVNAYLGAIVEAASECMAVADKAGLGRTKLLEVLQQTATWAPILAAKTPMWERDDYPQAFALKHMAKDLGLMNQFSRTISASTPVLGSASQVYLAALANDLAEFDMSGVFRETARLAGTPQ</sequence>
<dbReference type="PANTHER" id="PTHR43580:SF2">
    <property type="entry name" value="CYTOKINE-LIKE NUCLEAR FACTOR N-PAC"/>
    <property type="match status" value="1"/>
</dbReference>
<dbReference type="SUPFAM" id="SSF51735">
    <property type="entry name" value="NAD(P)-binding Rossmann-fold domains"/>
    <property type="match status" value="1"/>
</dbReference>
<dbReference type="InterPro" id="IPR015815">
    <property type="entry name" value="HIBADH-related"/>
</dbReference>
<accession>A0A9X7Z686</accession>
<dbReference type="InterPro" id="IPR006115">
    <property type="entry name" value="6PGDH_NADP-bd"/>
</dbReference>
<gene>
    <name evidence="7" type="ORF">JZ786_15655</name>
</gene>
<evidence type="ECO:0000259" key="6">
    <source>
        <dbReference type="Pfam" id="PF14833"/>
    </source>
</evidence>
<keyword evidence="8" id="KW-1185">Reference proteome</keyword>
<evidence type="ECO:0000256" key="4">
    <source>
        <dbReference type="PIRSR" id="PIRSR000103-1"/>
    </source>
</evidence>
<dbReference type="GO" id="GO:0016491">
    <property type="term" value="F:oxidoreductase activity"/>
    <property type="evidence" value="ECO:0007669"/>
    <property type="project" value="UniProtKB-KW"/>
</dbReference>
<organism evidence="7 8">
    <name type="scientific">Alicyclobacillus mengziensis</name>
    <dbReference type="NCBI Taxonomy" id="2931921"/>
    <lineage>
        <taxon>Bacteria</taxon>
        <taxon>Bacillati</taxon>
        <taxon>Bacillota</taxon>
        <taxon>Bacilli</taxon>
        <taxon>Bacillales</taxon>
        <taxon>Alicyclobacillaceae</taxon>
        <taxon>Alicyclobacillus</taxon>
    </lineage>
</organism>
<name>A0A9X7Z686_9BACL</name>
<dbReference type="InterPro" id="IPR036291">
    <property type="entry name" value="NAD(P)-bd_dom_sf"/>
</dbReference>
<proteinExistence type="inferred from homology"/>
<dbReference type="InterPro" id="IPR013328">
    <property type="entry name" value="6PGD_dom2"/>
</dbReference>
<dbReference type="GO" id="GO:0051287">
    <property type="term" value="F:NAD binding"/>
    <property type="evidence" value="ECO:0007669"/>
    <property type="project" value="InterPro"/>
</dbReference>
<dbReference type="SUPFAM" id="SSF48179">
    <property type="entry name" value="6-phosphogluconate dehydrogenase C-terminal domain-like"/>
    <property type="match status" value="1"/>
</dbReference>
<evidence type="ECO:0000256" key="3">
    <source>
        <dbReference type="ARBA" id="ARBA00023027"/>
    </source>
</evidence>
<dbReference type="InterPro" id="IPR051265">
    <property type="entry name" value="HIBADH-related_NP60_sf"/>
</dbReference>
<dbReference type="PIRSF" id="PIRSF000103">
    <property type="entry name" value="HIBADH"/>
    <property type="match status" value="1"/>
</dbReference>
<dbReference type="Proteomes" id="UP000663505">
    <property type="component" value="Chromosome"/>
</dbReference>
<dbReference type="PANTHER" id="PTHR43580">
    <property type="entry name" value="OXIDOREDUCTASE GLYR1-RELATED"/>
    <property type="match status" value="1"/>
</dbReference>
<dbReference type="InterPro" id="IPR008927">
    <property type="entry name" value="6-PGluconate_DH-like_C_sf"/>
</dbReference>
<evidence type="ECO:0000313" key="7">
    <source>
        <dbReference type="EMBL" id="QSO45963.1"/>
    </source>
</evidence>
<evidence type="ECO:0000256" key="2">
    <source>
        <dbReference type="ARBA" id="ARBA00023002"/>
    </source>
</evidence>
<evidence type="ECO:0000313" key="8">
    <source>
        <dbReference type="Proteomes" id="UP000663505"/>
    </source>
</evidence>
<evidence type="ECO:0000259" key="5">
    <source>
        <dbReference type="Pfam" id="PF03446"/>
    </source>
</evidence>
<keyword evidence="3" id="KW-0520">NAD</keyword>
<dbReference type="Pfam" id="PF03446">
    <property type="entry name" value="NAD_binding_2"/>
    <property type="match status" value="1"/>
</dbReference>